<sequence length="75" mass="7857">MKIASTLVRALIALPRRVGAYAFGIVFGFPDERRYGNNPGYRNETASSRSSTDAQVGDAHLRAVATAIAAGSASS</sequence>
<evidence type="ECO:0000313" key="2">
    <source>
        <dbReference type="EMBL" id="TXR55319.1"/>
    </source>
</evidence>
<name>A0A5C8ZDE9_9ACTN</name>
<proteinExistence type="predicted"/>
<gene>
    <name evidence="2" type="ORF">FMM08_15760</name>
</gene>
<dbReference type="OrthoDB" id="5221037at2"/>
<evidence type="ECO:0000256" key="1">
    <source>
        <dbReference type="SAM" id="MobiDB-lite"/>
    </source>
</evidence>
<reference evidence="2 3" key="1">
    <citation type="submission" date="2019-07" db="EMBL/GenBank/DDBJ databases">
        <title>Quadrisphaera sp. strain DD2A genome sequencing and assembly.</title>
        <authorList>
            <person name="Kim I."/>
        </authorList>
    </citation>
    <scope>NUCLEOTIDE SEQUENCE [LARGE SCALE GENOMIC DNA]</scope>
    <source>
        <strain evidence="2 3">DD2A</strain>
    </source>
</reference>
<evidence type="ECO:0000313" key="3">
    <source>
        <dbReference type="Proteomes" id="UP000321234"/>
    </source>
</evidence>
<keyword evidence="3" id="KW-1185">Reference proteome</keyword>
<dbReference type="EMBL" id="VKAC01000009">
    <property type="protein sequence ID" value="TXR55319.1"/>
    <property type="molecule type" value="Genomic_DNA"/>
</dbReference>
<feature type="region of interest" description="Disordered" evidence="1">
    <location>
        <begin position="35"/>
        <end position="55"/>
    </location>
</feature>
<protein>
    <submittedName>
        <fullName evidence="2">Uncharacterized protein</fullName>
    </submittedName>
</protein>
<feature type="compositionally biased region" description="Polar residues" evidence="1">
    <location>
        <begin position="44"/>
        <end position="54"/>
    </location>
</feature>
<dbReference type="AlphaFoldDB" id="A0A5C8ZDE9"/>
<organism evidence="2 3">
    <name type="scientific">Quadrisphaera setariae</name>
    <dbReference type="NCBI Taxonomy" id="2593304"/>
    <lineage>
        <taxon>Bacteria</taxon>
        <taxon>Bacillati</taxon>
        <taxon>Actinomycetota</taxon>
        <taxon>Actinomycetes</taxon>
        <taxon>Kineosporiales</taxon>
        <taxon>Kineosporiaceae</taxon>
        <taxon>Quadrisphaera</taxon>
    </lineage>
</organism>
<accession>A0A5C8ZDE9</accession>
<dbReference type="RefSeq" id="WP_147927325.1">
    <property type="nucleotide sequence ID" value="NZ_VKAC01000009.1"/>
</dbReference>
<comment type="caution">
    <text evidence="2">The sequence shown here is derived from an EMBL/GenBank/DDBJ whole genome shotgun (WGS) entry which is preliminary data.</text>
</comment>
<dbReference type="Proteomes" id="UP000321234">
    <property type="component" value="Unassembled WGS sequence"/>
</dbReference>